<proteinExistence type="predicted"/>
<dbReference type="Pfam" id="PF07929">
    <property type="entry name" value="PRiA4_ORF3"/>
    <property type="match status" value="1"/>
</dbReference>
<dbReference type="SUPFAM" id="SSF159941">
    <property type="entry name" value="MM3350-like"/>
    <property type="match status" value="1"/>
</dbReference>
<dbReference type="InterPro" id="IPR024047">
    <property type="entry name" value="MM3350-like_sf"/>
</dbReference>
<dbReference type="EMBL" id="BARU01029816">
    <property type="protein sequence ID" value="GAH71333.1"/>
    <property type="molecule type" value="Genomic_DNA"/>
</dbReference>
<protein>
    <recommendedName>
        <fullName evidence="2">Plasmid pRiA4b Orf3-like domain-containing protein</fullName>
    </recommendedName>
</protein>
<dbReference type="Gene3D" id="3.10.290.30">
    <property type="entry name" value="MM3350-like"/>
    <property type="match status" value="1"/>
</dbReference>
<feature type="domain" description="Plasmid pRiA4b Orf3-like" evidence="2">
    <location>
        <begin position="11"/>
        <end position="123"/>
    </location>
</feature>
<evidence type="ECO:0000313" key="3">
    <source>
        <dbReference type="EMBL" id="GAH71333.1"/>
    </source>
</evidence>
<dbReference type="InterPro" id="IPR012912">
    <property type="entry name" value="Plasmid_pRiA4b_Orf3-like"/>
</dbReference>
<organism evidence="3">
    <name type="scientific">marine sediment metagenome</name>
    <dbReference type="NCBI Taxonomy" id="412755"/>
    <lineage>
        <taxon>unclassified sequences</taxon>
        <taxon>metagenomes</taxon>
        <taxon>ecological metagenomes</taxon>
    </lineage>
</organism>
<accession>X1JNF6</accession>
<comment type="caution">
    <text evidence="3">The sequence shown here is derived from an EMBL/GenBank/DDBJ whole genome shotgun (WGS) entry which is preliminary data.</text>
</comment>
<dbReference type="AlphaFoldDB" id="X1JNF6"/>
<evidence type="ECO:0000259" key="2">
    <source>
        <dbReference type="Pfam" id="PF07929"/>
    </source>
</evidence>
<evidence type="ECO:0000256" key="1">
    <source>
        <dbReference type="SAM" id="MobiDB-lite"/>
    </source>
</evidence>
<feature type="region of interest" description="Disordered" evidence="1">
    <location>
        <begin position="48"/>
        <end position="68"/>
    </location>
</feature>
<name>X1JNF6_9ZZZZ</name>
<sequence>MSGEKPCNFKGSDTLYDLYLEIQSAFGWDKDHLFSFYMSNRLGEAKSEYSGNPIGRDPSSIEAKPSGTAAQTEIQTLELKKGNQFKYFFYYGDNLFHTVEVLEVSKRCDVNETYPFIVEKVGEPPHQYEYGEE</sequence>
<gene>
    <name evidence="3" type="ORF">S03H2_47388</name>
</gene>
<reference evidence="3" key="1">
    <citation type="journal article" date="2014" name="Front. Microbiol.">
        <title>High frequency of phylogenetically diverse reductive dehalogenase-homologous genes in deep subseafloor sedimentary metagenomes.</title>
        <authorList>
            <person name="Kawai M."/>
            <person name="Futagami T."/>
            <person name="Toyoda A."/>
            <person name="Takaki Y."/>
            <person name="Nishi S."/>
            <person name="Hori S."/>
            <person name="Arai W."/>
            <person name="Tsubouchi T."/>
            <person name="Morono Y."/>
            <person name="Uchiyama I."/>
            <person name="Ito T."/>
            <person name="Fujiyama A."/>
            <person name="Inagaki F."/>
            <person name="Takami H."/>
        </authorList>
    </citation>
    <scope>NUCLEOTIDE SEQUENCE</scope>
    <source>
        <strain evidence="3">Expedition CK06-06</strain>
    </source>
</reference>